<organism evidence="2 3">
    <name type="scientific">Marmota monax</name>
    <name type="common">Woodchuck</name>
    <dbReference type="NCBI Taxonomy" id="9995"/>
    <lineage>
        <taxon>Eukaryota</taxon>
        <taxon>Metazoa</taxon>
        <taxon>Chordata</taxon>
        <taxon>Craniata</taxon>
        <taxon>Vertebrata</taxon>
        <taxon>Euteleostomi</taxon>
        <taxon>Mammalia</taxon>
        <taxon>Eutheria</taxon>
        <taxon>Euarchontoglires</taxon>
        <taxon>Glires</taxon>
        <taxon>Rodentia</taxon>
        <taxon>Sciuromorpha</taxon>
        <taxon>Sciuridae</taxon>
        <taxon>Xerinae</taxon>
        <taxon>Marmotini</taxon>
        <taxon>Marmota</taxon>
    </lineage>
</organism>
<dbReference type="AlphaFoldDB" id="A0A5E4A669"/>
<keyword evidence="3" id="KW-1185">Reference proteome</keyword>
<keyword evidence="1" id="KW-0732">Signal</keyword>
<comment type="caution">
    <text evidence="2">The sequence shown here is derived from an EMBL/GenBank/DDBJ whole genome shotgun (WGS) entry which is preliminary data.</text>
</comment>
<reference evidence="2" key="1">
    <citation type="submission" date="2019-04" db="EMBL/GenBank/DDBJ databases">
        <authorList>
            <person name="Alioto T."/>
            <person name="Alioto T."/>
        </authorList>
    </citation>
    <scope>NUCLEOTIDE SEQUENCE [LARGE SCALE GENOMIC DNA]</scope>
</reference>
<proteinExistence type="predicted"/>
<gene>
    <name evidence="2" type="ORF">MONAX_5E020058</name>
</gene>
<dbReference type="Proteomes" id="UP000335636">
    <property type="component" value="Unassembled WGS sequence"/>
</dbReference>
<evidence type="ECO:0000256" key="1">
    <source>
        <dbReference type="SAM" id="SignalP"/>
    </source>
</evidence>
<name>A0A5E4A669_MARMO</name>
<sequence>MMQSLRAVFSLAQVLTEGCLAERHSNKPCMKQKKWVHKVPQKSSRVTTNANLRRNLVSAPPVMSHSFSPLLPGHQRSYIPVPYKMLLSLDRSGLARDTFTKQSMYKEAQRKKGELQKKLLLQQSRASVEKVAVLSQGPGAGGGGAGCG</sequence>
<accession>A0A5E4A669</accession>
<protein>
    <submittedName>
        <fullName evidence="2">Uncharacterized protein</fullName>
    </submittedName>
</protein>
<feature type="signal peptide" evidence="1">
    <location>
        <begin position="1"/>
        <end position="21"/>
    </location>
</feature>
<feature type="chain" id="PRO_5022990847" evidence="1">
    <location>
        <begin position="22"/>
        <end position="148"/>
    </location>
</feature>
<evidence type="ECO:0000313" key="2">
    <source>
        <dbReference type="EMBL" id="VTJ52737.1"/>
    </source>
</evidence>
<evidence type="ECO:0000313" key="3">
    <source>
        <dbReference type="Proteomes" id="UP000335636"/>
    </source>
</evidence>
<dbReference type="EMBL" id="CABDUW010000021">
    <property type="protein sequence ID" value="VTJ52737.1"/>
    <property type="molecule type" value="Genomic_DNA"/>
</dbReference>